<keyword evidence="1" id="KW-1133">Transmembrane helix</keyword>
<evidence type="ECO:0000313" key="2">
    <source>
        <dbReference type="EMBL" id="MCD9097851.1"/>
    </source>
</evidence>
<keyword evidence="1" id="KW-0472">Membrane</keyword>
<dbReference type="Proteomes" id="UP001430360">
    <property type="component" value="Unassembled WGS sequence"/>
</dbReference>
<dbReference type="EMBL" id="JAJQKU010000004">
    <property type="protein sequence ID" value="MCD9097851.1"/>
    <property type="molecule type" value="Genomic_DNA"/>
</dbReference>
<evidence type="ECO:0000313" key="3">
    <source>
        <dbReference type="Proteomes" id="UP001430360"/>
    </source>
</evidence>
<feature type="transmembrane region" description="Helical" evidence="1">
    <location>
        <begin position="38"/>
        <end position="59"/>
    </location>
</feature>
<name>A0ABS8UED2_9GAMM</name>
<proteinExistence type="predicted"/>
<accession>A0ABS8UED2</accession>
<comment type="caution">
    <text evidence="2">The sequence shown here is derived from an EMBL/GenBank/DDBJ whole genome shotgun (WGS) entry which is preliminary data.</text>
</comment>
<feature type="transmembrane region" description="Helical" evidence="1">
    <location>
        <begin position="12"/>
        <end position="32"/>
    </location>
</feature>
<gene>
    <name evidence="2" type="ORF">LTT95_12985</name>
</gene>
<organism evidence="2 3">
    <name type="scientific">Luteimonas fraxinea</name>
    <dbReference type="NCBI Taxonomy" id="2901869"/>
    <lineage>
        <taxon>Bacteria</taxon>
        <taxon>Pseudomonadati</taxon>
        <taxon>Pseudomonadota</taxon>
        <taxon>Gammaproteobacteria</taxon>
        <taxon>Lysobacterales</taxon>
        <taxon>Lysobacteraceae</taxon>
        <taxon>Luteimonas</taxon>
    </lineage>
</organism>
<keyword evidence="1" id="KW-0812">Transmembrane</keyword>
<evidence type="ECO:0008006" key="4">
    <source>
        <dbReference type="Google" id="ProtNLM"/>
    </source>
</evidence>
<feature type="transmembrane region" description="Helical" evidence="1">
    <location>
        <begin position="98"/>
        <end position="117"/>
    </location>
</feature>
<dbReference type="RefSeq" id="WP_232136988.1">
    <property type="nucleotide sequence ID" value="NZ_CP089507.1"/>
</dbReference>
<reference evidence="2" key="1">
    <citation type="submission" date="2021-12" db="EMBL/GenBank/DDBJ databases">
        <authorList>
            <person name="Ulrich A."/>
        </authorList>
    </citation>
    <scope>NUCLEOTIDE SEQUENCE</scope>
    <source>
        <strain evidence="2">A1P009</strain>
    </source>
</reference>
<reference evidence="2" key="2">
    <citation type="journal article" date="2022" name="Syst. Appl. Microbiol.">
        <title>Physiological and genomic characterisation of Luteimonas fraxinea sp. nov., a bacterial species associated with trees tolerant to ash dieback.</title>
        <authorList>
            <person name="Ulrich K."/>
            <person name="Becker R."/>
            <person name="Behrendt U."/>
            <person name="Kube M."/>
            <person name="Schneck V."/>
            <person name="Ulrich A."/>
        </authorList>
    </citation>
    <scope>NUCLEOTIDE SEQUENCE</scope>
    <source>
        <strain evidence="2">A1P009</strain>
    </source>
</reference>
<protein>
    <recommendedName>
        <fullName evidence="4">DoxX family protein</fullName>
    </recommendedName>
</protein>
<sequence length="120" mass="12627">MAFRSSAPSAPMLLARVLMASLFIVLGGWRVWGALNGLVLSNAALVLSVGELLLGLLLLGGWRLRWVALAAAALLVADALLSHPFWSARATALDGQLLHFMKNIALAGGFLLLAATAPRK</sequence>
<evidence type="ECO:0000256" key="1">
    <source>
        <dbReference type="SAM" id="Phobius"/>
    </source>
</evidence>
<feature type="transmembrane region" description="Helical" evidence="1">
    <location>
        <begin position="66"/>
        <end position="86"/>
    </location>
</feature>
<keyword evidence="3" id="KW-1185">Reference proteome</keyword>